<feature type="transmembrane region" description="Helical" evidence="6">
    <location>
        <begin position="82"/>
        <end position="104"/>
    </location>
</feature>
<proteinExistence type="inferred from homology"/>
<accession>A0AAN0VEZ5</accession>
<gene>
    <name evidence="7" type="ORF">GbCGDNIH3_0376</name>
</gene>
<feature type="transmembrane region" description="Helical" evidence="6">
    <location>
        <begin position="43"/>
        <end position="62"/>
    </location>
</feature>
<dbReference type="GO" id="GO:0005886">
    <property type="term" value="C:plasma membrane"/>
    <property type="evidence" value="ECO:0007669"/>
    <property type="project" value="TreeGrafter"/>
</dbReference>
<dbReference type="Proteomes" id="UP000019438">
    <property type="component" value="Chromosome"/>
</dbReference>
<feature type="transmembrane region" description="Helical" evidence="6">
    <location>
        <begin position="172"/>
        <end position="190"/>
    </location>
</feature>
<feature type="transmembrane region" description="Helical" evidence="6">
    <location>
        <begin position="196"/>
        <end position="213"/>
    </location>
</feature>
<dbReference type="PANTHER" id="PTHR23291">
    <property type="entry name" value="BAX INHIBITOR-RELATED"/>
    <property type="match status" value="1"/>
</dbReference>
<evidence type="ECO:0000256" key="4">
    <source>
        <dbReference type="ARBA" id="ARBA00022989"/>
    </source>
</evidence>
<keyword evidence="4 6" id="KW-1133">Transmembrane helix</keyword>
<evidence type="ECO:0000313" key="8">
    <source>
        <dbReference type="Proteomes" id="UP000019438"/>
    </source>
</evidence>
<feature type="transmembrane region" description="Helical" evidence="6">
    <location>
        <begin position="116"/>
        <end position="135"/>
    </location>
</feature>
<evidence type="ECO:0000256" key="5">
    <source>
        <dbReference type="ARBA" id="ARBA00023136"/>
    </source>
</evidence>
<sequence length="267" mass="29029">MFRPSTGESCMAFRPDNSVRPGVWGAADTASMDAGLRAYMLRVFNWMASGVALTGIVAYAIAHTSLMNAFYHPVMTEQGVSIQPTALAFISMISPLAFVLVLSFGINRLSLGTVQALFWLLCVAMGASLTNIFLVYTNASIVQTFFVSAATFAAMSLYGYTTRSDLTRFGSFLMMGLIGIVIASVVNMFVHSGMMGFVISVIGVLVFTGLTAYDTQRIKVDYAQFATQGGSDFAARRSVFDALQLYLNFINLFMMLLRLLGNRASND</sequence>
<dbReference type="CDD" id="cd10432">
    <property type="entry name" value="BI-1-like_bacterial"/>
    <property type="match status" value="1"/>
</dbReference>
<dbReference type="PANTHER" id="PTHR23291:SF50">
    <property type="entry name" value="PROTEIN LIFEGUARD 4"/>
    <property type="match status" value="1"/>
</dbReference>
<dbReference type="Pfam" id="PF01027">
    <property type="entry name" value="Bax1-I"/>
    <property type="match status" value="1"/>
</dbReference>
<evidence type="ECO:0000256" key="1">
    <source>
        <dbReference type="ARBA" id="ARBA00004141"/>
    </source>
</evidence>
<name>A0AAN0VEZ5_9PROT</name>
<comment type="subcellular location">
    <subcellularLocation>
        <location evidence="1">Membrane</location>
        <topology evidence="1">Multi-pass membrane protein</topology>
    </subcellularLocation>
</comment>
<dbReference type="AlphaFoldDB" id="A0AAN0VEZ5"/>
<feature type="transmembrane region" description="Helical" evidence="6">
    <location>
        <begin position="141"/>
        <end position="160"/>
    </location>
</feature>
<evidence type="ECO:0000256" key="3">
    <source>
        <dbReference type="ARBA" id="ARBA00022692"/>
    </source>
</evidence>
<dbReference type="InterPro" id="IPR006214">
    <property type="entry name" value="Bax_inhibitor_1-related"/>
</dbReference>
<feature type="transmembrane region" description="Helical" evidence="6">
    <location>
        <begin position="245"/>
        <end position="261"/>
    </location>
</feature>
<evidence type="ECO:0000256" key="2">
    <source>
        <dbReference type="ARBA" id="ARBA00010350"/>
    </source>
</evidence>
<evidence type="ECO:0000256" key="6">
    <source>
        <dbReference type="RuleBase" id="RU004379"/>
    </source>
</evidence>
<dbReference type="KEGG" id="gbh:GbCGDNIH2_0376"/>
<keyword evidence="5 6" id="KW-0472">Membrane</keyword>
<evidence type="ECO:0000313" key="7">
    <source>
        <dbReference type="EMBL" id="AHJ62143.1"/>
    </source>
</evidence>
<protein>
    <submittedName>
        <fullName evidence="7">SecY stabilizing membrane protein</fullName>
    </submittedName>
</protein>
<reference evidence="8" key="1">
    <citation type="submission" date="2012-06" db="EMBL/GenBank/DDBJ databases">
        <title>Genome analysis of multiple Granulibacter bethesdensis isolates demonstrates substantial genome diversity.</title>
        <authorList>
            <person name="Greenberg D.E."/>
            <person name="Porcella S.F."/>
            <person name="Zarember K."/>
            <person name="Zelazny A.M."/>
            <person name="Bruno D."/>
            <person name="Martens C."/>
            <person name="Barbian K.D."/>
            <person name="Jaske E."/>
            <person name="Holland S.M."/>
        </authorList>
    </citation>
    <scope>NUCLEOTIDE SEQUENCE [LARGE SCALE GENOMIC DNA]</scope>
    <source>
        <strain evidence="8">CGDNIH3</strain>
    </source>
</reference>
<keyword evidence="3 6" id="KW-0812">Transmembrane</keyword>
<dbReference type="EMBL" id="CP003181">
    <property type="protein sequence ID" value="AHJ62143.1"/>
    <property type="molecule type" value="Genomic_DNA"/>
</dbReference>
<dbReference type="KEGG" id="gbc:GbCGDNIH3_0376"/>
<comment type="similarity">
    <text evidence="2 6">Belongs to the BI1 family.</text>
</comment>
<organism evidence="7 8">
    <name type="scientific">Granulibacter bethesdensis</name>
    <dbReference type="NCBI Taxonomy" id="364410"/>
    <lineage>
        <taxon>Bacteria</taxon>
        <taxon>Pseudomonadati</taxon>
        <taxon>Pseudomonadota</taxon>
        <taxon>Alphaproteobacteria</taxon>
        <taxon>Acetobacterales</taxon>
        <taxon>Acetobacteraceae</taxon>
        <taxon>Granulibacter</taxon>
    </lineage>
</organism>